<dbReference type="InterPro" id="IPR023395">
    <property type="entry name" value="MCP_dom_sf"/>
</dbReference>
<evidence type="ECO:0000256" key="9">
    <source>
        <dbReference type="PROSITE-ProRule" id="PRU00282"/>
    </source>
</evidence>
<evidence type="ECO:0000256" key="10">
    <source>
        <dbReference type="RuleBase" id="RU000488"/>
    </source>
</evidence>
<comment type="caution">
    <text evidence="12">The sequence shown here is derived from an EMBL/GenBank/DDBJ whole genome shotgun (WGS) entry which is preliminary data.</text>
</comment>
<dbReference type="GO" id="GO:0005743">
    <property type="term" value="C:mitochondrial inner membrane"/>
    <property type="evidence" value="ECO:0007669"/>
    <property type="project" value="UniProtKB-SubCell"/>
</dbReference>
<evidence type="ECO:0000313" key="12">
    <source>
        <dbReference type="EMBL" id="KAK9805827.1"/>
    </source>
</evidence>
<evidence type="ECO:0000256" key="5">
    <source>
        <dbReference type="ARBA" id="ARBA00022737"/>
    </source>
</evidence>
<feature type="repeat" description="Solcar" evidence="9">
    <location>
        <begin position="374"/>
        <end position="455"/>
    </location>
</feature>
<comment type="similarity">
    <text evidence="2 10">Belongs to the mitochondrial carrier (TC 2.A.29) family.</text>
</comment>
<dbReference type="GO" id="GO:0005509">
    <property type="term" value="F:calcium ion binding"/>
    <property type="evidence" value="ECO:0007669"/>
    <property type="project" value="InterPro"/>
</dbReference>
<sequence>MPGKKQLITVQDFFRFAEEQGRQFFDELDSDGDGVVQQADVARMLRKRNLPEKYARNFIDRARGNRWWQTTVTWEQYQALMDERESKLLRAYTSMQVNDQGNLEAATLKESLTKMGVEASSANAAALLKAMGVESNGVVSYSNFRNFVMLLPAKKLDGLDPNLLWFNAASSIPFGPPPDEEGRERKGPSFLLAAMAGAIASGSSTLVMHPVDTLKTRLQSDSTATLASVARSARQSGLRGLYKGIAPAFTGNAMGHGVRTCAYETSLAALSSLSGGAAELQMQGLASGVGTVLGTCIKIPCDLLKQRLQVGRHDNVVQAVKAAGKSGGLYRGTAAVFAREVPFYVLGMVGFEQIKRFAQGSFKHGTQKELAPWEVILIGGVAGMLAAVATTPADVVKTRIMTSAIDQRLTAGGVLKDVLAKEGPLGLFRGALPRAIWTGPQGAMHFAGYELAKNALAGSKQKRQSPVSA</sequence>
<dbReference type="InterPro" id="IPR018108">
    <property type="entry name" value="MCP_transmembrane"/>
</dbReference>
<proteinExistence type="inferred from homology"/>
<keyword evidence="8 9" id="KW-0472">Membrane</keyword>
<keyword evidence="7" id="KW-1133">Transmembrane helix</keyword>
<feature type="repeat" description="Solcar" evidence="9">
    <location>
        <begin position="188"/>
        <end position="269"/>
    </location>
</feature>
<keyword evidence="5" id="KW-0677">Repeat</keyword>
<dbReference type="InterPro" id="IPR002048">
    <property type="entry name" value="EF_hand_dom"/>
</dbReference>
<dbReference type="PROSITE" id="PS50920">
    <property type="entry name" value="SOLCAR"/>
    <property type="match status" value="3"/>
</dbReference>
<evidence type="ECO:0000256" key="4">
    <source>
        <dbReference type="ARBA" id="ARBA00022692"/>
    </source>
</evidence>
<evidence type="ECO:0000256" key="2">
    <source>
        <dbReference type="ARBA" id="ARBA00006375"/>
    </source>
</evidence>
<gene>
    <name evidence="12" type="ORF">WJX73_004404</name>
</gene>
<dbReference type="PANTHER" id="PTHR45667">
    <property type="entry name" value="S-ADENOSYLMETHIONINE MITOCHONDRIAL CARRIER PROTEIN"/>
    <property type="match status" value="1"/>
</dbReference>
<protein>
    <recommendedName>
        <fullName evidence="11">EF-hand domain-containing protein</fullName>
    </recommendedName>
</protein>
<evidence type="ECO:0000256" key="6">
    <source>
        <dbReference type="ARBA" id="ARBA00022837"/>
    </source>
</evidence>
<dbReference type="Proteomes" id="UP001465755">
    <property type="component" value="Unassembled WGS sequence"/>
</dbReference>
<dbReference type="Gene3D" id="1.10.238.10">
    <property type="entry name" value="EF-hand"/>
    <property type="match status" value="1"/>
</dbReference>
<evidence type="ECO:0000256" key="8">
    <source>
        <dbReference type="ARBA" id="ARBA00023136"/>
    </source>
</evidence>
<organism evidence="12 13">
    <name type="scientific">Symbiochloris irregularis</name>
    <dbReference type="NCBI Taxonomy" id="706552"/>
    <lineage>
        <taxon>Eukaryota</taxon>
        <taxon>Viridiplantae</taxon>
        <taxon>Chlorophyta</taxon>
        <taxon>core chlorophytes</taxon>
        <taxon>Trebouxiophyceae</taxon>
        <taxon>Trebouxiales</taxon>
        <taxon>Trebouxiaceae</taxon>
        <taxon>Symbiochloris</taxon>
    </lineage>
</organism>
<dbReference type="SUPFAM" id="SSF47473">
    <property type="entry name" value="EF-hand"/>
    <property type="match status" value="1"/>
</dbReference>
<dbReference type="Pfam" id="PF00153">
    <property type="entry name" value="Mito_carr"/>
    <property type="match status" value="3"/>
</dbReference>
<dbReference type="EMBL" id="JALJOQ010000041">
    <property type="protein sequence ID" value="KAK9805827.1"/>
    <property type="molecule type" value="Genomic_DNA"/>
</dbReference>
<dbReference type="AlphaFoldDB" id="A0AAW1PCL6"/>
<keyword evidence="13" id="KW-1185">Reference proteome</keyword>
<feature type="repeat" description="Solcar" evidence="9">
    <location>
        <begin position="278"/>
        <end position="357"/>
    </location>
</feature>
<keyword evidence="3 10" id="KW-0813">Transport</keyword>
<evidence type="ECO:0000256" key="7">
    <source>
        <dbReference type="ARBA" id="ARBA00022989"/>
    </source>
</evidence>
<reference evidence="12 13" key="1">
    <citation type="journal article" date="2024" name="Nat. Commun.">
        <title>Phylogenomics reveals the evolutionary origins of lichenization in chlorophyte algae.</title>
        <authorList>
            <person name="Puginier C."/>
            <person name="Libourel C."/>
            <person name="Otte J."/>
            <person name="Skaloud P."/>
            <person name="Haon M."/>
            <person name="Grisel S."/>
            <person name="Petersen M."/>
            <person name="Berrin J.G."/>
            <person name="Delaux P.M."/>
            <person name="Dal Grande F."/>
            <person name="Keller J."/>
        </authorList>
    </citation>
    <scope>NUCLEOTIDE SEQUENCE [LARGE SCALE GENOMIC DNA]</scope>
    <source>
        <strain evidence="12 13">SAG 2036</strain>
    </source>
</reference>
<accession>A0AAW1PCL6</accession>
<evidence type="ECO:0000256" key="1">
    <source>
        <dbReference type="ARBA" id="ARBA00004448"/>
    </source>
</evidence>
<dbReference type="InterPro" id="IPR018247">
    <property type="entry name" value="EF_Hand_1_Ca_BS"/>
</dbReference>
<dbReference type="Gene3D" id="1.50.40.10">
    <property type="entry name" value="Mitochondrial carrier domain"/>
    <property type="match status" value="2"/>
</dbReference>
<feature type="domain" description="EF-hand" evidence="11">
    <location>
        <begin position="16"/>
        <end position="51"/>
    </location>
</feature>
<evidence type="ECO:0000256" key="3">
    <source>
        <dbReference type="ARBA" id="ARBA00022448"/>
    </source>
</evidence>
<dbReference type="PROSITE" id="PS50222">
    <property type="entry name" value="EF_HAND_2"/>
    <property type="match status" value="1"/>
</dbReference>
<dbReference type="SUPFAM" id="SSF103506">
    <property type="entry name" value="Mitochondrial carrier"/>
    <property type="match status" value="1"/>
</dbReference>
<evidence type="ECO:0000313" key="13">
    <source>
        <dbReference type="Proteomes" id="UP001465755"/>
    </source>
</evidence>
<name>A0AAW1PCL6_9CHLO</name>
<keyword evidence="6" id="KW-0106">Calcium</keyword>
<dbReference type="PROSITE" id="PS00018">
    <property type="entry name" value="EF_HAND_1"/>
    <property type="match status" value="1"/>
</dbReference>
<comment type="subcellular location">
    <subcellularLocation>
        <location evidence="1">Mitochondrion inner membrane</location>
        <topology evidence="1">Multi-pass membrane protein</topology>
    </subcellularLocation>
</comment>
<keyword evidence="4 9" id="KW-0812">Transmembrane</keyword>
<evidence type="ECO:0000259" key="11">
    <source>
        <dbReference type="PROSITE" id="PS50222"/>
    </source>
</evidence>
<dbReference type="InterPro" id="IPR011992">
    <property type="entry name" value="EF-hand-dom_pair"/>
</dbReference>